<dbReference type="KEGG" id="trs:Terro_2962"/>
<sequence>MDIPQSLYRSLDRLVAFTLSCGAISAVGFALIYSIPRPASKLTFWTEVACVAVLFFGGVVMMFFAASRLRDAVQNGRWSSEAVDEWRSRTSSSWWHVLMGVAFLTMLFGVFASLRHHGSMSGHPFYWPSFVAAQTLLQVSAAFRKPAGSGSFGSPPVWRNWQNFAKLKSDHWGKH</sequence>
<organism evidence="2 3">
    <name type="scientific">Terriglobus roseus (strain DSM 18391 / NRRL B-41598 / KBS 63)</name>
    <dbReference type="NCBI Taxonomy" id="926566"/>
    <lineage>
        <taxon>Bacteria</taxon>
        <taxon>Pseudomonadati</taxon>
        <taxon>Acidobacteriota</taxon>
        <taxon>Terriglobia</taxon>
        <taxon>Terriglobales</taxon>
        <taxon>Acidobacteriaceae</taxon>
        <taxon>Terriglobus</taxon>
    </lineage>
</organism>
<dbReference type="HOGENOM" id="CLU_1531806_0_0_0"/>
<evidence type="ECO:0000313" key="2">
    <source>
        <dbReference type="EMBL" id="AFL89194.1"/>
    </source>
</evidence>
<proteinExistence type="predicted"/>
<name>I3ZIX6_TERRK</name>
<evidence type="ECO:0000313" key="3">
    <source>
        <dbReference type="Proteomes" id="UP000006056"/>
    </source>
</evidence>
<reference evidence="2 3" key="1">
    <citation type="submission" date="2012-06" db="EMBL/GenBank/DDBJ databases">
        <title>Complete genome of Terriglobus roseus DSM 18391.</title>
        <authorList>
            <consortium name="US DOE Joint Genome Institute (JGI-PGF)"/>
            <person name="Lucas S."/>
            <person name="Copeland A."/>
            <person name="Lapidus A."/>
            <person name="Glavina del Rio T."/>
            <person name="Dalin E."/>
            <person name="Tice H."/>
            <person name="Bruce D."/>
            <person name="Goodwin L."/>
            <person name="Pitluck S."/>
            <person name="Peters L."/>
            <person name="Mikhailova N."/>
            <person name="Munk A.C.C."/>
            <person name="Kyrpides N."/>
            <person name="Mavromatis K."/>
            <person name="Ivanova N."/>
            <person name="Brettin T."/>
            <person name="Detter J.C."/>
            <person name="Han C."/>
            <person name="Larimer F."/>
            <person name="Land M."/>
            <person name="Hauser L."/>
            <person name="Markowitz V."/>
            <person name="Cheng J.-F."/>
            <person name="Hugenholtz P."/>
            <person name="Woyke T."/>
            <person name="Wu D."/>
            <person name="Brambilla E."/>
            <person name="Klenk H.-P."/>
            <person name="Eisen J.A."/>
        </authorList>
    </citation>
    <scope>NUCLEOTIDE SEQUENCE [LARGE SCALE GENOMIC DNA]</scope>
    <source>
        <strain evidence="3">DSM 18391 / NRRL B-41598 / KBS 63</strain>
    </source>
</reference>
<evidence type="ECO:0000256" key="1">
    <source>
        <dbReference type="SAM" id="Phobius"/>
    </source>
</evidence>
<keyword evidence="1" id="KW-0812">Transmembrane</keyword>
<dbReference type="EMBL" id="CP003379">
    <property type="protein sequence ID" value="AFL89194.1"/>
    <property type="molecule type" value="Genomic_DNA"/>
</dbReference>
<keyword evidence="1" id="KW-0472">Membrane</keyword>
<accession>I3ZIX6</accession>
<keyword evidence="1" id="KW-1133">Transmembrane helix</keyword>
<dbReference type="AlphaFoldDB" id="I3ZIX6"/>
<feature type="transmembrane region" description="Helical" evidence="1">
    <location>
        <begin position="42"/>
        <end position="66"/>
    </location>
</feature>
<dbReference type="STRING" id="926566.Terro_2962"/>
<keyword evidence="3" id="KW-1185">Reference proteome</keyword>
<gene>
    <name evidence="2" type="ordered locus">Terro_2962</name>
</gene>
<protein>
    <submittedName>
        <fullName evidence="2">Uncharacterized protein</fullName>
    </submittedName>
</protein>
<dbReference type="Proteomes" id="UP000006056">
    <property type="component" value="Chromosome"/>
</dbReference>
<feature type="transmembrane region" description="Helical" evidence="1">
    <location>
        <begin position="14"/>
        <end position="35"/>
    </location>
</feature>
<feature type="transmembrane region" description="Helical" evidence="1">
    <location>
        <begin position="94"/>
        <end position="114"/>
    </location>
</feature>